<dbReference type="PANTHER" id="PTHR12184">
    <property type="entry name" value="UBIQUINOL-CYTOCHROME C REDUCTASE COMPLEX ASSEMBLY FACTOR 1 FAMILY MEMBER"/>
    <property type="match status" value="1"/>
</dbReference>
<evidence type="ECO:0000313" key="5">
    <source>
        <dbReference type="Proteomes" id="UP000530564"/>
    </source>
</evidence>
<dbReference type="PIRSF" id="PIRSF032079">
    <property type="entry name" value="UCP032079"/>
    <property type="match status" value="1"/>
</dbReference>
<evidence type="ECO:0000259" key="3">
    <source>
        <dbReference type="Pfam" id="PF03981"/>
    </source>
</evidence>
<proteinExistence type="inferred from homology"/>
<dbReference type="RefSeq" id="WP_183769958.1">
    <property type="nucleotide sequence ID" value="NZ_JACIDK010000001.1"/>
</dbReference>
<name>A0A839ZY32_9CAUL</name>
<gene>
    <name evidence="4" type="ORF">GGQ61_000789</name>
</gene>
<feature type="domain" description="Ubiquinol-cytochrome c chaperone" evidence="3">
    <location>
        <begin position="34"/>
        <end position="173"/>
    </location>
</feature>
<evidence type="ECO:0000256" key="1">
    <source>
        <dbReference type="ARBA" id="ARBA00006407"/>
    </source>
</evidence>
<sequence>MFLDRFFRPRATLAMGQKLYAGVVAQARTPALYEAYGVPDTVEGRFELYTVHVFLLLDRLRGQGARAGETSQALFDTYLGALDDALREMGVGDLSVGKKMRKLGEAFYGRVKSYESAFAALPQTDHLHALLGRTVYAQGGAEHVAELGEYVLRQRAALAQLKLESLLEGRAKWGAA</sequence>
<evidence type="ECO:0000313" key="4">
    <source>
        <dbReference type="EMBL" id="MBB3890092.1"/>
    </source>
</evidence>
<keyword evidence="5" id="KW-1185">Reference proteome</keyword>
<reference evidence="4 5" key="1">
    <citation type="submission" date="2020-08" db="EMBL/GenBank/DDBJ databases">
        <title>Genomic Encyclopedia of Type Strains, Phase IV (KMG-IV): sequencing the most valuable type-strain genomes for metagenomic binning, comparative biology and taxonomic classification.</title>
        <authorList>
            <person name="Goeker M."/>
        </authorList>
    </citation>
    <scope>NUCLEOTIDE SEQUENCE [LARGE SCALE GENOMIC DNA]</scope>
    <source>
        <strain evidence="4 5">DSM 21793</strain>
    </source>
</reference>
<protein>
    <submittedName>
        <fullName evidence="4">Cytochrome b pre-mRNA-processing protein 3</fullName>
    </submittedName>
</protein>
<dbReference type="Pfam" id="PF03981">
    <property type="entry name" value="Ubiq_cyt_C_chap"/>
    <property type="match status" value="1"/>
</dbReference>
<organism evidence="4 5">
    <name type="scientific">Phenylobacterium haematophilum</name>
    <dbReference type="NCBI Taxonomy" id="98513"/>
    <lineage>
        <taxon>Bacteria</taxon>
        <taxon>Pseudomonadati</taxon>
        <taxon>Pseudomonadota</taxon>
        <taxon>Alphaproteobacteria</taxon>
        <taxon>Caulobacterales</taxon>
        <taxon>Caulobacteraceae</taxon>
        <taxon>Phenylobacterium</taxon>
    </lineage>
</organism>
<dbReference type="EMBL" id="JACIDK010000001">
    <property type="protein sequence ID" value="MBB3890092.1"/>
    <property type="molecule type" value="Genomic_DNA"/>
</dbReference>
<comment type="caution">
    <text evidence="4">The sequence shown here is derived from an EMBL/GenBank/DDBJ whole genome shotgun (WGS) entry which is preliminary data.</text>
</comment>
<dbReference type="InterPro" id="IPR007129">
    <property type="entry name" value="Ubiqinol_cyt_c_chaperone_CPB3"/>
</dbReference>
<comment type="similarity">
    <text evidence="2">Belongs to the UPF0174 family.</text>
</comment>
<dbReference type="Proteomes" id="UP000530564">
    <property type="component" value="Unassembled WGS sequence"/>
</dbReference>
<accession>A0A839ZY32</accession>
<comment type="similarity">
    <text evidence="1">Belongs to the CBP3 family.</text>
</comment>
<dbReference type="InterPro" id="IPR014569">
    <property type="entry name" value="Ubq_cyt-c_CBP3-rel"/>
</dbReference>
<dbReference type="PANTHER" id="PTHR12184:SF1">
    <property type="entry name" value="UBIQUINOL-CYTOCHROME-C REDUCTASE COMPLEX ASSEMBLY FACTOR 1"/>
    <property type="match status" value="1"/>
</dbReference>
<dbReference type="AlphaFoldDB" id="A0A839ZY32"/>
<evidence type="ECO:0000256" key="2">
    <source>
        <dbReference type="ARBA" id="ARBA00006436"/>
    </source>
</evidence>
<dbReference type="InterPro" id="IPR021150">
    <property type="entry name" value="Ubiq_cyt_c_chap"/>
</dbReference>